<dbReference type="InterPro" id="IPR029056">
    <property type="entry name" value="Ribokinase-like"/>
</dbReference>
<proteinExistence type="predicted"/>
<protein>
    <recommendedName>
        <fullName evidence="2">Carbohydrate kinase PfkB domain-containing protein</fullName>
    </recommendedName>
</protein>
<reference evidence="3" key="1">
    <citation type="submission" date="2021-01" db="EMBL/GenBank/DDBJ databases">
        <authorList>
            <person name="Corre E."/>
            <person name="Pelletier E."/>
            <person name="Niang G."/>
            <person name="Scheremetjew M."/>
            <person name="Finn R."/>
            <person name="Kale V."/>
            <person name="Holt S."/>
            <person name="Cochrane G."/>
            <person name="Meng A."/>
            <person name="Brown T."/>
            <person name="Cohen L."/>
        </authorList>
    </citation>
    <scope>NUCLEOTIDE SEQUENCE</scope>
    <source>
        <strain evidence="3">CCMP1510</strain>
    </source>
</reference>
<evidence type="ECO:0000256" key="1">
    <source>
        <dbReference type="SAM" id="SignalP"/>
    </source>
</evidence>
<gene>
    <name evidence="3" type="ORF">ALAG00032_LOCUS12773</name>
</gene>
<dbReference type="EMBL" id="HBIJ01019520">
    <property type="protein sequence ID" value="CAE0371991.1"/>
    <property type="molecule type" value="Transcribed_RNA"/>
</dbReference>
<keyword evidence="1" id="KW-0732">Signal</keyword>
<sequence>MSIIQTQTILFFSLFLQTVESMTAVVLGLNSAFQRCVQCNDLVLGSVNRAKSSSTGVGGKGQGAYLAAVAVANSENEIALAQFVGGLIGESLCCAIRKRKTENIEDLWIQCKSETRVCTTIMHGEDATEFVEPSGIITQEELSLLEKKLKMRSHSMHGLLCSGSLPPGIFSYENVIRAACPKMLFLDTVVLNGIENIDKTDMKVILKLNAREILSVAGFADPNAHLSDAAVPRPADLISQAASSLCKKYGIHIVFYTDGPFDAGCYFAQSDRLIPIMKCFAQLPGPLRSPIGAGDTVAGTTFARLLAGYDDLDAFAFGLSCGAASCLTSENAVFDLDIIPKLPYKPILSSEK</sequence>
<organism evidence="3">
    <name type="scientific">Aureoumbra lagunensis</name>
    <dbReference type="NCBI Taxonomy" id="44058"/>
    <lineage>
        <taxon>Eukaryota</taxon>
        <taxon>Sar</taxon>
        <taxon>Stramenopiles</taxon>
        <taxon>Ochrophyta</taxon>
        <taxon>Pelagophyceae</taxon>
        <taxon>Pelagomonadales</taxon>
        <taxon>Aureoumbra</taxon>
    </lineage>
</organism>
<name>A0A7S3NNK6_9STRA</name>
<dbReference type="Gene3D" id="3.40.1190.20">
    <property type="match status" value="1"/>
</dbReference>
<feature type="signal peptide" evidence="1">
    <location>
        <begin position="1"/>
        <end position="21"/>
    </location>
</feature>
<dbReference type="InterPro" id="IPR011611">
    <property type="entry name" value="PfkB_dom"/>
</dbReference>
<accession>A0A7S3NNK6</accession>
<dbReference type="Pfam" id="PF00294">
    <property type="entry name" value="PfkB"/>
    <property type="match status" value="1"/>
</dbReference>
<feature type="chain" id="PRO_5030840084" description="Carbohydrate kinase PfkB domain-containing protein" evidence="1">
    <location>
        <begin position="22"/>
        <end position="352"/>
    </location>
</feature>
<feature type="domain" description="Carbohydrate kinase PfkB" evidence="2">
    <location>
        <begin position="39"/>
        <end position="329"/>
    </location>
</feature>
<dbReference type="PANTHER" id="PTHR46566">
    <property type="entry name" value="1-PHOSPHOFRUCTOKINASE-RELATED"/>
    <property type="match status" value="1"/>
</dbReference>
<evidence type="ECO:0000313" key="3">
    <source>
        <dbReference type="EMBL" id="CAE0371991.1"/>
    </source>
</evidence>
<dbReference type="PANTHER" id="PTHR46566:SF2">
    <property type="entry name" value="ATP-DEPENDENT 6-PHOSPHOFRUCTOKINASE ISOZYME 2"/>
    <property type="match status" value="1"/>
</dbReference>
<evidence type="ECO:0000259" key="2">
    <source>
        <dbReference type="Pfam" id="PF00294"/>
    </source>
</evidence>
<dbReference type="SUPFAM" id="SSF53613">
    <property type="entry name" value="Ribokinase-like"/>
    <property type="match status" value="1"/>
</dbReference>
<dbReference type="AlphaFoldDB" id="A0A7S3NNK6"/>